<dbReference type="RefSeq" id="WP_166947595.1">
    <property type="nucleotide sequence ID" value="NZ_JAASQI010000001.1"/>
</dbReference>
<evidence type="ECO:0000256" key="1">
    <source>
        <dbReference type="PROSITE-ProRule" id="PRU01373"/>
    </source>
</evidence>
<sequence>MKKSTTFSRIRVFAGVGDRRRGRIVAGQMTIACALGKGGIAAVKREGDGVTPAGVHHAVRGWYRADRLRRPATAVPLAPLRADDGWCDEPGHRLYNRPVRLPFPARHERMWRDDRLYDIVLDLGWNARPRVQGRGSAIFLHLARENFGPTEGCVAVPRARAARLLAVLGPRTTIVVGHNARPVRRSRPKAAR</sequence>
<feature type="domain" description="L,D-TPase catalytic" evidence="2">
    <location>
        <begin position="1"/>
        <end position="177"/>
    </location>
</feature>
<feature type="active site" description="Proton donor/acceptor" evidence="1">
    <location>
        <position position="141"/>
    </location>
</feature>
<feature type="active site" description="Nucleophile" evidence="1">
    <location>
        <position position="153"/>
    </location>
</feature>
<reference evidence="3 4" key="1">
    <citation type="submission" date="2020-03" db="EMBL/GenBank/DDBJ databases">
        <title>Genomic Encyclopedia of Type Strains, Phase IV (KMG-IV): sequencing the most valuable type-strain genomes for metagenomic binning, comparative biology and taxonomic classification.</title>
        <authorList>
            <person name="Goeker M."/>
        </authorList>
    </citation>
    <scope>NUCLEOTIDE SEQUENCE [LARGE SCALE GENOMIC DNA]</scope>
    <source>
        <strain evidence="3 4">DSM 103870</strain>
    </source>
</reference>
<keyword evidence="4" id="KW-1185">Reference proteome</keyword>
<dbReference type="EMBL" id="JAASQI010000001">
    <property type="protein sequence ID" value="NIJ56267.1"/>
    <property type="molecule type" value="Genomic_DNA"/>
</dbReference>
<evidence type="ECO:0000313" key="4">
    <source>
        <dbReference type="Proteomes" id="UP001429580"/>
    </source>
</evidence>
<dbReference type="InterPro" id="IPR005490">
    <property type="entry name" value="LD_TPept_cat_dom"/>
</dbReference>
<dbReference type="PROSITE" id="PS52029">
    <property type="entry name" value="LD_TPASE"/>
    <property type="match status" value="1"/>
</dbReference>
<organism evidence="3 4">
    <name type="scientific">Pseudochelatococcus lubricantis</name>
    <dbReference type="NCBI Taxonomy" id="1538102"/>
    <lineage>
        <taxon>Bacteria</taxon>
        <taxon>Pseudomonadati</taxon>
        <taxon>Pseudomonadota</taxon>
        <taxon>Alphaproteobacteria</taxon>
        <taxon>Hyphomicrobiales</taxon>
        <taxon>Chelatococcaceae</taxon>
        <taxon>Pseudochelatococcus</taxon>
    </lineage>
</organism>
<dbReference type="PANTHER" id="PTHR38589:SF1">
    <property type="entry name" value="BLR0621 PROTEIN"/>
    <property type="match status" value="1"/>
</dbReference>
<dbReference type="CDD" id="cd16913">
    <property type="entry name" value="YkuD_like"/>
    <property type="match status" value="1"/>
</dbReference>
<comment type="pathway">
    <text evidence="1">Cell wall biogenesis; peptidoglycan biosynthesis.</text>
</comment>
<dbReference type="Pfam" id="PF03734">
    <property type="entry name" value="YkuD"/>
    <property type="match status" value="1"/>
</dbReference>
<keyword evidence="1" id="KW-0573">Peptidoglycan synthesis</keyword>
<protein>
    <submittedName>
        <fullName evidence="3">L,D-peptidoglycan transpeptidase YkuD (ErfK/YbiS/YcfS/YnhG family)</fullName>
    </submittedName>
</protein>
<accession>A0ABX0UTI5</accession>
<gene>
    <name evidence="3" type="ORF">FHS82_000080</name>
</gene>
<name>A0ABX0UTI5_9HYPH</name>
<keyword evidence="1" id="KW-0961">Cell wall biogenesis/degradation</keyword>
<dbReference type="Proteomes" id="UP001429580">
    <property type="component" value="Unassembled WGS sequence"/>
</dbReference>
<comment type="caution">
    <text evidence="3">The sequence shown here is derived from an EMBL/GenBank/DDBJ whole genome shotgun (WGS) entry which is preliminary data.</text>
</comment>
<keyword evidence="1" id="KW-0133">Cell shape</keyword>
<proteinExistence type="predicted"/>
<evidence type="ECO:0000313" key="3">
    <source>
        <dbReference type="EMBL" id="NIJ56267.1"/>
    </source>
</evidence>
<dbReference type="PANTHER" id="PTHR38589">
    <property type="entry name" value="BLR0621 PROTEIN"/>
    <property type="match status" value="1"/>
</dbReference>
<evidence type="ECO:0000259" key="2">
    <source>
        <dbReference type="PROSITE" id="PS52029"/>
    </source>
</evidence>